<proteinExistence type="predicted"/>
<dbReference type="AlphaFoldDB" id="W2JWG8"/>
<sequence>MLVVTIWNGIAARYPRIHILVADRIWGCFSGEFPYYGYYGVNSGSGKSQFELMYNSVQYDTVCIMHRNPANCCTGDGRRSVSGEMVPRILPPSVIFNNMRGGRPI</sequence>
<dbReference type="EMBL" id="KI683823">
    <property type="protein sequence ID" value="ETK97417.1"/>
    <property type="molecule type" value="Genomic_DNA"/>
</dbReference>
<evidence type="ECO:0000313" key="2">
    <source>
        <dbReference type="EMBL" id="ETL50774.1"/>
    </source>
</evidence>
<accession>W2JWG8</accession>
<reference evidence="2 3" key="2">
    <citation type="submission" date="2013-11" db="EMBL/GenBank/DDBJ databases">
        <title>The Genome Sequence of Phytophthora parasitica CJ05E6.</title>
        <authorList>
            <consortium name="The Broad Institute Genomics Platform"/>
            <person name="Russ C."/>
            <person name="Tyler B."/>
            <person name="Panabieres F."/>
            <person name="Shan W."/>
            <person name="Tripathy S."/>
            <person name="Grunwald N."/>
            <person name="Machado M."/>
            <person name="Johnson C.S."/>
            <person name="Arredondo F."/>
            <person name="Hong C."/>
            <person name="Coffey M."/>
            <person name="Young S.K."/>
            <person name="Zeng Q."/>
            <person name="Gargeya S."/>
            <person name="Fitzgerald M."/>
            <person name="Abouelleil A."/>
            <person name="Alvarado L."/>
            <person name="Chapman S.B."/>
            <person name="Gainer-Dewar J."/>
            <person name="Goldberg J."/>
            <person name="Griggs A."/>
            <person name="Gujja S."/>
            <person name="Hansen M."/>
            <person name="Howarth C."/>
            <person name="Imamovic A."/>
            <person name="Ireland A."/>
            <person name="Larimer J."/>
            <person name="McCowan C."/>
            <person name="Murphy C."/>
            <person name="Pearson M."/>
            <person name="Poon T.W."/>
            <person name="Priest M."/>
            <person name="Roberts A."/>
            <person name="Saif S."/>
            <person name="Shea T."/>
            <person name="Sykes S."/>
            <person name="Wortman J."/>
            <person name="Nusbaum C."/>
            <person name="Birren B."/>
        </authorList>
    </citation>
    <scope>NUCLEOTIDE SEQUENCE [LARGE SCALE GENOMIC DNA]</scope>
    <source>
        <strain evidence="2 3">CJ05E6</strain>
    </source>
</reference>
<dbReference type="EMBL" id="KI670282">
    <property type="protein sequence ID" value="ETL50774.1"/>
    <property type="molecule type" value="Genomic_DNA"/>
</dbReference>
<evidence type="ECO:0000313" key="3">
    <source>
        <dbReference type="Proteomes" id="UP000053864"/>
    </source>
</evidence>
<gene>
    <name evidence="1" type="ORF">L915_00028</name>
    <name evidence="2" type="ORF">L916_00024</name>
</gene>
<organism evidence="2 3">
    <name type="scientific">Phytophthora nicotianae</name>
    <name type="common">Potato buckeye rot agent</name>
    <name type="synonym">Phytophthora parasitica</name>
    <dbReference type="NCBI Taxonomy" id="4792"/>
    <lineage>
        <taxon>Eukaryota</taxon>
        <taxon>Sar</taxon>
        <taxon>Stramenopiles</taxon>
        <taxon>Oomycota</taxon>
        <taxon>Peronosporomycetes</taxon>
        <taxon>Peronosporales</taxon>
        <taxon>Peronosporaceae</taxon>
        <taxon>Phytophthora</taxon>
    </lineage>
</organism>
<dbReference type="Proteomes" id="UP000053236">
    <property type="component" value="Unassembled WGS sequence"/>
</dbReference>
<evidence type="ECO:0000313" key="1">
    <source>
        <dbReference type="EMBL" id="ETK97417.1"/>
    </source>
</evidence>
<dbReference type="Proteomes" id="UP000053864">
    <property type="component" value="Unassembled WGS sequence"/>
</dbReference>
<name>W2JWG8_PHYNI</name>
<reference evidence="1" key="1">
    <citation type="submission" date="2013-11" db="EMBL/GenBank/DDBJ databases">
        <title>The Genome Sequence of Phytophthora parasitica CJ02B3.</title>
        <authorList>
            <consortium name="The Broad Institute Genomics Platform"/>
            <person name="Russ C."/>
            <person name="Tyler B."/>
            <person name="Panabieres F."/>
            <person name="Shan W."/>
            <person name="Tripathy S."/>
            <person name="Grunwald N."/>
            <person name="Machado M."/>
            <person name="Johnson C.S."/>
            <person name="Arredondo F."/>
            <person name="Hong C."/>
            <person name="Coffey M."/>
            <person name="Young S.K."/>
            <person name="Zeng Q."/>
            <person name="Gargeya S."/>
            <person name="Fitzgerald M."/>
            <person name="Abouelleil A."/>
            <person name="Alvarado L."/>
            <person name="Chapman S.B."/>
            <person name="Gainer-Dewar J."/>
            <person name="Goldberg J."/>
            <person name="Griggs A."/>
            <person name="Gujja S."/>
            <person name="Hansen M."/>
            <person name="Howarth C."/>
            <person name="Imamovic A."/>
            <person name="Ireland A."/>
            <person name="Larimer J."/>
            <person name="McCowan C."/>
            <person name="Murphy C."/>
            <person name="Pearson M."/>
            <person name="Poon T.W."/>
            <person name="Priest M."/>
            <person name="Roberts A."/>
            <person name="Saif S."/>
            <person name="Shea T."/>
            <person name="Sykes S."/>
            <person name="Wortman J."/>
            <person name="Nusbaum C."/>
            <person name="Birren B."/>
        </authorList>
    </citation>
    <scope>NUCLEOTIDE SEQUENCE [LARGE SCALE GENOMIC DNA]</scope>
    <source>
        <strain evidence="1">CJ02B3</strain>
    </source>
</reference>
<protein>
    <submittedName>
        <fullName evidence="2">Uncharacterized protein</fullName>
    </submittedName>
</protein>